<dbReference type="OrthoDB" id="5959930at2759"/>
<comment type="caution">
    <text evidence="1">The sequence shown here is derived from an EMBL/GenBank/DDBJ whole genome shotgun (WGS) entry which is preliminary data.</text>
</comment>
<dbReference type="AlphaFoldDB" id="A0A9X0A1Z4"/>
<evidence type="ECO:0000313" key="1">
    <source>
        <dbReference type="EMBL" id="KAJ7390159.1"/>
    </source>
</evidence>
<dbReference type="Proteomes" id="UP001163046">
    <property type="component" value="Unassembled WGS sequence"/>
</dbReference>
<sequence length="192" mass="21836">MQPLNLHVKNLKAERYWLVVFNPQQSLTVETSNASSNLNRSPFHSCSAQVDFRACRLRISTENFACLAAGTKGREYSRTTLNNMSQKTRPKRRLSNTPKFVEETSYFKMLRETKEKAAKQKADQLKAAEQLVGKESPTSQRRGKMLQKTAENIEKEALEDFQSTFNAHLTHQAEVTCYGYAASSDICFTLKS</sequence>
<organism evidence="1 2">
    <name type="scientific">Desmophyllum pertusum</name>
    <dbReference type="NCBI Taxonomy" id="174260"/>
    <lineage>
        <taxon>Eukaryota</taxon>
        <taxon>Metazoa</taxon>
        <taxon>Cnidaria</taxon>
        <taxon>Anthozoa</taxon>
        <taxon>Hexacorallia</taxon>
        <taxon>Scleractinia</taxon>
        <taxon>Caryophylliina</taxon>
        <taxon>Caryophylliidae</taxon>
        <taxon>Desmophyllum</taxon>
    </lineage>
</organism>
<reference evidence="1" key="1">
    <citation type="submission" date="2023-01" db="EMBL/GenBank/DDBJ databases">
        <title>Genome assembly of the deep-sea coral Lophelia pertusa.</title>
        <authorList>
            <person name="Herrera S."/>
            <person name="Cordes E."/>
        </authorList>
    </citation>
    <scope>NUCLEOTIDE SEQUENCE</scope>
    <source>
        <strain evidence="1">USNM1676648</strain>
        <tissue evidence="1">Polyp</tissue>
    </source>
</reference>
<protein>
    <submittedName>
        <fullName evidence="1">Uncharacterized protein</fullName>
    </submittedName>
</protein>
<proteinExistence type="predicted"/>
<evidence type="ECO:0000313" key="2">
    <source>
        <dbReference type="Proteomes" id="UP001163046"/>
    </source>
</evidence>
<gene>
    <name evidence="1" type="ORF">OS493_026666</name>
</gene>
<keyword evidence="2" id="KW-1185">Reference proteome</keyword>
<dbReference type="EMBL" id="MU825419">
    <property type="protein sequence ID" value="KAJ7390159.1"/>
    <property type="molecule type" value="Genomic_DNA"/>
</dbReference>
<accession>A0A9X0A1Z4</accession>
<name>A0A9X0A1Z4_9CNID</name>